<gene>
    <name evidence="1" type="ORF">P5673_021737</name>
</gene>
<proteinExistence type="predicted"/>
<evidence type="ECO:0000313" key="1">
    <source>
        <dbReference type="EMBL" id="KAK2556155.1"/>
    </source>
</evidence>
<reference evidence="1" key="1">
    <citation type="journal article" date="2023" name="G3 (Bethesda)">
        <title>Whole genome assembly and annotation of the endangered Caribbean coral Acropora cervicornis.</title>
        <authorList>
            <person name="Selwyn J.D."/>
            <person name="Vollmer S.V."/>
        </authorList>
    </citation>
    <scope>NUCLEOTIDE SEQUENCE</scope>
    <source>
        <strain evidence="1">K2</strain>
    </source>
</reference>
<dbReference type="EMBL" id="JARQWQ010000057">
    <property type="protein sequence ID" value="KAK2556155.1"/>
    <property type="molecule type" value="Genomic_DNA"/>
</dbReference>
<dbReference type="Proteomes" id="UP001249851">
    <property type="component" value="Unassembled WGS sequence"/>
</dbReference>
<keyword evidence="2" id="KW-1185">Reference proteome</keyword>
<dbReference type="AlphaFoldDB" id="A0AAD9Q7K1"/>
<organism evidence="1 2">
    <name type="scientific">Acropora cervicornis</name>
    <name type="common">Staghorn coral</name>
    <dbReference type="NCBI Taxonomy" id="6130"/>
    <lineage>
        <taxon>Eukaryota</taxon>
        <taxon>Metazoa</taxon>
        <taxon>Cnidaria</taxon>
        <taxon>Anthozoa</taxon>
        <taxon>Hexacorallia</taxon>
        <taxon>Scleractinia</taxon>
        <taxon>Astrocoeniina</taxon>
        <taxon>Acroporidae</taxon>
        <taxon>Acropora</taxon>
    </lineage>
</organism>
<reference evidence="1" key="2">
    <citation type="journal article" date="2023" name="Science">
        <title>Genomic signatures of disease resistance in endangered staghorn corals.</title>
        <authorList>
            <person name="Vollmer S.V."/>
            <person name="Selwyn J.D."/>
            <person name="Despard B.A."/>
            <person name="Roesel C.L."/>
        </authorList>
    </citation>
    <scope>NUCLEOTIDE SEQUENCE</scope>
    <source>
        <strain evidence="1">K2</strain>
    </source>
</reference>
<comment type="caution">
    <text evidence="1">The sequence shown here is derived from an EMBL/GenBank/DDBJ whole genome shotgun (WGS) entry which is preliminary data.</text>
</comment>
<sequence>MMILELIVQQYQQQCSETGFEPMSKRTLHRVLYECSQSARKALPGLDNFPAQGTRAFNSLDKLVDCGKIEVWATEMKQQLCSLNRVPTQYSISLYT</sequence>
<accession>A0AAD9Q7K1</accession>
<evidence type="ECO:0000313" key="2">
    <source>
        <dbReference type="Proteomes" id="UP001249851"/>
    </source>
</evidence>
<name>A0AAD9Q7K1_ACRCE</name>
<protein>
    <submittedName>
        <fullName evidence="1">Uncharacterized protein</fullName>
    </submittedName>
</protein>